<evidence type="ECO:0000256" key="2">
    <source>
        <dbReference type="ARBA" id="ARBA00004586"/>
    </source>
</evidence>
<keyword evidence="9 11" id="KW-0472">Membrane</keyword>
<evidence type="ECO:0000256" key="8">
    <source>
        <dbReference type="ARBA" id="ARBA00022989"/>
    </source>
</evidence>
<evidence type="ECO:0000256" key="7">
    <source>
        <dbReference type="ARBA" id="ARBA00022824"/>
    </source>
</evidence>
<name>A0A9J7NCB7_BRAFL</name>
<dbReference type="RefSeq" id="XP_035697880.1">
    <property type="nucleotide sequence ID" value="XM_035841987.1"/>
</dbReference>
<evidence type="ECO:0000256" key="3">
    <source>
        <dbReference type="ARBA" id="ARBA00004649"/>
    </source>
</evidence>
<keyword evidence="6 11" id="KW-0812">Transmembrane</keyword>
<dbReference type="GO" id="GO:0005640">
    <property type="term" value="C:nuclear outer membrane"/>
    <property type="evidence" value="ECO:0007669"/>
    <property type="project" value="UniProtKB-SubCell"/>
</dbReference>
<dbReference type="GeneID" id="118430957"/>
<dbReference type="OMA" id="LEASHYM"/>
<protein>
    <recommendedName>
        <fullName evidence="5">Sigma non-opioid intracellular receptor 1</fullName>
    </recommendedName>
    <alternativeName>
        <fullName evidence="10">Sigma 1-type opioid receptor</fullName>
    </alternativeName>
</protein>
<dbReference type="GO" id="GO:0005789">
    <property type="term" value="C:endoplasmic reticulum membrane"/>
    <property type="evidence" value="ECO:0007669"/>
    <property type="project" value="UniProtKB-SubCell"/>
</dbReference>
<dbReference type="OrthoDB" id="347124at2759"/>
<evidence type="ECO:0000256" key="4">
    <source>
        <dbReference type="ARBA" id="ARBA00007141"/>
    </source>
</evidence>
<evidence type="ECO:0000256" key="1">
    <source>
        <dbReference type="ARBA" id="ARBA00004540"/>
    </source>
</evidence>
<proteinExistence type="inferred from homology"/>
<organism evidence="12 13">
    <name type="scientific">Branchiostoma floridae</name>
    <name type="common">Florida lancelet</name>
    <name type="synonym">Amphioxus</name>
    <dbReference type="NCBI Taxonomy" id="7739"/>
    <lineage>
        <taxon>Eukaryota</taxon>
        <taxon>Metazoa</taxon>
        <taxon>Chordata</taxon>
        <taxon>Cephalochordata</taxon>
        <taxon>Leptocardii</taxon>
        <taxon>Amphioxiformes</taxon>
        <taxon>Branchiostomatidae</taxon>
        <taxon>Branchiostoma</taxon>
    </lineage>
</organism>
<evidence type="ECO:0000256" key="6">
    <source>
        <dbReference type="ARBA" id="ARBA00022692"/>
    </source>
</evidence>
<dbReference type="KEGG" id="bfo:118430957"/>
<dbReference type="GO" id="GO:0005783">
    <property type="term" value="C:endoplasmic reticulum"/>
    <property type="evidence" value="ECO:0000318"/>
    <property type="project" value="GO_Central"/>
</dbReference>
<evidence type="ECO:0000256" key="9">
    <source>
        <dbReference type="ARBA" id="ARBA00023136"/>
    </source>
</evidence>
<dbReference type="Pfam" id="PF04622">
    <property type="entry name" value="ERG2_Sigma1R"/>
    <property type="match status" value="1"/>
</dbReference>
<reference evidence="12" key="1">
    <citation type="journal article" date="2020" name="Nat. Ecol. Evol.">
        <title>Deeply conserved synteny resolves early events in vertebrate evolution.</title>
        <authorList>
            <person name="Simakov O."/>
            <person name="Marletaz F."/>
            <person name="Yue J.X."/>
            <person name="O'Connell B."/>
            <person name="Jenkins J."/>
            <person name="Brandt A."/>
            <person name="Calef R."/>
            <person name="Tung C.H."/>
            <person name="Huang T.K."/>
            <person name="Schmutz J."/>
            <person name="Satoh N."/>
            <person name="Yu J.K."/>
            <person name="Putnam N.H."/>
            <person name="Green R.E."/>
            <person name="Rokhsar D.S."/>
        </authorList>
    </citation>
    <scope>NUCLEOTIDE SEQUENCE [LARGE SCALE GENOMIC DNA]</scope>
    <source>
        <strain evidence="12">S238N-H82</strain>
    </source>
</reference>
<evidence type="ECO:0000313" key="13">
    <source>
        <dbReference type="RefSeq" id="XP_035697880.1"/>
    </source>
</evidence>
<comment type="similarity">
    <text evidence="4">Belongs to the ERG2 family.</text>
</comment>
<gene>
    <name evidence="13" type="primary">LOC118430957</name>
</gene>
<comment type="subcellular location">
    <subcellularLocation>
        <location evidence="2">Endoplasmic reticulum membrane</location>
    </subcellularLocation>
    <subcellularLocation>
        <location evidence="1">Nucleus inner membrane</location>
    </subcellularLocation>
    <subcellularLocation>
        <location evidence="3">Nucleus outer membrane</location>
    </subcellularLocation>
</comment>
<sequence>MASVSRILFFLVLVGVFIYGINFWLNNKTYTFDADSVAEISRKHVGKFYITAKTAGHEAAYRKVLDELRRRYPGHILPDNDLQWVFVNAGGWMGSMCLLHASFTEYVLFFGTAVDTVGHSGRYWANISDTILTGSFRQWKEGTTKSQMFQSGDTIHHLAGDATSVQWTAGTWMVEYGRGFIPSTLGFALSDTVFGTNDFITLFYTVKVYFKALLLEASHYMVYLDDMGGQLKDFFQVAFTFTSKQAAVVADWMVKKASWLATVSAQKVNIAADLTVKHTGQAVDFTVRKVQQASSYMRKVYTDYTS</sequence>
<feature type="transmembrane region" description="Helical" evidence="11">
    <location>
        <begin position="7"/>
        <end position="25"/>
    </location>
</feature>
<reference evidence="13" key="2">
    <citation type="submission" date="2025-08" db="UniProtKB">
        <authorList>
            <consortium name="RefSeq"/>
        </authorList>
    </citation>
    <scope>IDENTIFICATION</scope>
    <source>
        <strain evidence="13">S238N-H82</strain>
        <tissue evidence="13">Testes</tissue>
    </source>
</reference>
<dbReference type="InterPro" id="IPR006716">
    <property type="entry name" value="ERG2_sigma1_rcpt-like"/>
</dbReference>
<evidence type="ECO:0000256" key="5">
    <source>
        <dbReference type="ARBA" id="ARBA00020208"/>
    </source>
</evidence>
<dbReference type="AlphaFoldDB" id="A0A9J7NCB7"/>
<evidence type="ECO:0000256" key="10">
    <source>
        <dbReference type="ARBA" id="ARBA00033467"/>
    </source>
</evidence>
<evidence type="ECO:0000313" key="12">
    <source>
        <dbReference type="Proteomes" id="UP000001554"/>
    </source>
</evidence>
<evidence type="ECO:0000256" key="11">
    <source>
        <dbReference type="SAM" id="Phobius"/>
    </source>
</evidence>
<keyword evidence="12" id="KW-1185">Reference proteome</keyword>
<keyword evidence="8 11" id="KW-1133">Transmembrane helix</keyword>
<dbReference type="PANTHER" id="PTHR10868:SF1">
    <property type="entry name" value="SIGMA NON-OPIOID INTRACELLULAR RECEPTOR 1"/>
    <property type="match status" value="1"/>
</dbReference>
<keyword evidence="7" id="KW-0256">Endoplasmic reticulum</keyword>
<accession>A0A9J7NCB7</accession>
<dbReference type="PANTHER" id="PTHR10868">
    <property type="entry name" value="SIGMA 1-TYPE OPIOID RECEPTOR-RELATED"/>
    <property type="match status" value="1"/>
</dbReference>
<dbReference type="GO" id="GO:0005637">
    <property type="term" value="C:nuclear inner membrane"/>
    <property type="evidence" value="ECO:0007669"/>
    <property type="project" value="UniProtKB-SubCell"/>
</dbReference>
<dbReference type="Proteomes" id="UP000001554">
    <property type="component" value="Chromosome 14"/>
</dbReference>